<reference evidence="8 9" key="1">
    <citation type="journal article" date="2017" name="Environ. Microbiol.">
        <title>Decay of the glycolytic pathway and adaptation to intranuclear parasitism within Enterocytozoonidae microsporidia.</title>
        <authorList>
            <person name="Wiredu Boakye D."/>
            <person name="Jaroenlak P."/>
            <person name="Prachumwat A."/>
            <person name="Williams T.A."/>
            <person name="Bateman K.S."/>
            <person name="Itsathitphaisarn O."/>
            <person name="Sritunyalucksana K."/>
            <person name="Paszkiewicz K.H."/>
            <person name="Moore K.A."/>
            <person name="Stentiford G.D."/>
            <person name="Williams B.A."/>
        </authorList>
    </citation>
    <scope>NUCLEOTIDE SEQUENCE [LARGE SCALE GENOMIC DNA]</scope>
    <source>
        <strain evidence="9">canceri</strain>
    </source>
</reference>
<keyword evidence="5" id="KW-0539">Nucleus</keyword>
<dbReference type="InterPro" id="IPR036879">
    <property type="entry name" value="TF_MADSbox_sf"/>
</dbReference>
<feature type="region of interest" description="Disordered" evidence="6">
    <location>
        <begin position="1"/>
        <end position="22"/>
    </location>
</feature>
<dbReference type="Pfam" id="PF00319">
    <property type="entry name" value="SRF-TF"/>
    <property type="match status" value="1"/>
</dbReference>
<gene>
    <name evidence="8" type="primary">SRFB</name>
    <name evidence="8" type="ORF">A0H76_1467</name>
</gene>
<feature type="compositionally biased region" description="Basic and acidic residues" evidence="6">
    <location>
        <begin position="1"/>
        <end position="11"/>
    </location>
</feature>
<evidence type="ECO:0000259" key="7">
    <source>
        <dbReference type="PROSITE" id="PS50066"/>
    </source>
</evidence>
<keyword evidence="2" id="KW-0805">Transcription regulation</keyword>
<evidence type="ECO:0000313" key="9">
    <source>
        <dbReference type="Proteomes" id="UP000192501"/>
    </source>
</evidence>
<dbReference type="GO" id="GO:0003677">
    <property type="term" value="F:DNA binding"/>
    <property type="evidence" value="ECO:0007669"/>
    <property type="project" value="UniProtKB-KW"/>
</dbReference>
<comment type="subcellular location">
    <subcellularLocation>
        <location evidence="1">Nucleus</location>
    </subcellularLocation>
</comment>
<proteinExistence type="predicted"/>
<dbReference type="InterPro" id="IPR002100">
    <property type="entry name" value="TF_MADSbox"/>
</dbReference>
<comment type="caution">
    <text evidence="8">The sequence shown here is derived from an EMBL/GenBank/DDBJ whole genome shotgun (WGS) entry which is preliminary data.</text>
</comment>
<dbReference type="GO" id="GO:0005634">
    <property type="term" value="C:nucleus"/>
    <property type="evidence" value="ECO:0007669"/>
    <property type="project" value="UniProtKB-SubCell"/>
</dbReference>
<dbReference type="PROSITE" id="PS50066">
    <property type="entry name" value="MADS_BOX_2"/>
    <property type="match status" value="1"/>
</dbReference>
<evidence type="ECO:0000256" key="6">
    <source>
        <dbReference type="SAM" id="MobiDB-lite"/>
    </source>
</evidence>
<sequence>MKKEIRNKSKSETYSNNEDDQYMEGVYQDNNGAIENQEQYFIPEMTQMDNYSRYGDNLTGYGDNVNYNKYGFVAENPMGNPCLENIPNFYSRANSENLRDFKNFEENNTGYEDIKNYQEIQNYENNLKESGFYSRDINNGYRPMDMADNNAYNSYYYNQAVYNDQYTRNYADNYSTYERNQTVPKIKSNRTGRKKITLEYIQNKVKRSVTFSKRKKGLMKKAYELCVLTGAEVCLILANEAGHVYTYATPKFKPLLENKKGAIKTCLFEEYSGTINEPQFEEFNETTGFLNEFKNKEDMNQED</sequence>
<dbReference type="EMBL" id="LTAI01000032">
    <property type="protein sequence ID" value="ORE00342.1"/>
    <property type="molecule type" value="Genomic_DNA"/>
</dbReference>
<keyword evidence="4" id="KW-0804">Transcription</keyword>
<dbReference type="InterPro" id="IPR050142">
    <property type="entry name" value="MADS-box/MEF2_TF"/>
</dbReference>
<protein>
    <submittedName>
        <fullName evidence="8">SRFB</fullName>
    </submittedName>
</protein>
<dbReference type="GO" id="GO:0045944">
    <property type="term" value="P:positive regulation of transcription by RNA polymerase II"/>
    <property type="evidence" value="ECO:0007669"/>
    <property type="project" value="UniProtKB-ARBA"/>
</dbReference>
<dbReference type="FunFam" id="3.40.1810.10:FF:000002">
    <property type="entry name" value="Serum response factor b"/>
    <property type="match status" value="1"/>
</dbReference>
<evidence type="ECO:0000313" key="8">
    <source>
        <dbReference type="EMBL" id="ORE00342.1"/>
    </source>
</evidence>
<keyword evidence="3" id="KW-0238">DNA-binding</keyword>
<dbReference type="VEuPathDB" id="MicrosporidiaDB:HERIO_1421"/>
<organism evidence="8 9">
    <name type="scientific">Hepatospora eriocheir</name>
    <dbReference type="NCBI Taxonomy" id="1081669"/>
    <lineage>
        <taxon>Eukaryota</taxon>
        <taxon>Fungi</taxon>
        <taxon>Fungi incertae sedis</taxon>
        <taxon>Microsporidia</taxon>
        <taxon>Hepatosporidae</taxon>
        <taxon>Hepatospora</taxon>
    </lineage>
</organism>
<dbReference type="CDD" id="cd00120">
    <property type="entry name" value="MADS"/>
    <property type="match status" value="1"/>
</dbReference>
<name>A0A1X0QKN9_9MICR</name>
<dbReference type="GO" id="GO:0046983">
    <property type="term" value="F:protein dimerization activity"/>
    <property type="evidence" value="ECO:0007669"/>
    <property type="project" value="InterPro"/>
</dbReference>
<dbReference type="Proteomes" id="UP000192501">
    <property type="component" value="Unassembled WGS sequence"/>
</dbReference>
<dbReference type="SMART" id="SM00432">
    <property type="entry name" value="MADS"/>
    <property type="match status" value="1"/>
</dbReference>
<accession>A0A1X0QKN9</accession>
<dbReference type="VEuPathDB" id="MicrosporidiaDB:A0H76_1467"/>
<evidence type="ECO:0000256" key="5">
    <source>
        <dbReference type="ARBA" id="ARBA00023242"/>
    </source>
</evidence>
<dbReference type="PRINTS" id="PR00404">
    <property type="entry name" value="MADSDOMAIN"/>
</dbReference>
<dbReference type="PANTHER" id="PTHR48019">
    <property type="entry name" value="SERUM RESPONSE FACTOR HOMOLOG"/>
    <property type="match status" value="1"/>
</dbReference>
<dbReference type="AlphaFoldDB" id="A0A1X0QKN9"/>
<evidence type="ECO:0000256" key="3">
    <source>
        <dbReference type="ARBA" id="ARBA00023125"/>
    </source>
</evidence>
<evidence type="ECO:0000256" key="1">
    <source>
        <dbReference type="ARBA" id="ARBA00004123"/>
    </source>
</evidence>
<evidence type="ECO:0000256" key="4">
    <source>
        <dbReference type="ARBA" id="ARBA00023163"/>
    </source>
</evidence>
<dbReference type="Gene3D" id="3.40.1810.10">
    <property type="entry name" value="Transcription factor, MADS-box"/>
    <property type="match status" value="1"/>
</dbReference>
<dbReference type="SUPFAM" id="SSF55455">
    <property type="entry name" value="SRF-like"/>
    <property type="match status" value="1"/>
</dbReference>
<evidence type="ECO:0000256" key="2">
    <source>
        <dbReference type="ARBA" id="ARBA00023015"/>
    </source>
</evidence>
<feature type="domain" description="MADS-box" evidence="7">
    <location>
        <begin position="191"/>
        <end position="251"/>
    </location>
</feature>